<dbReference type="Gene3D" id="3.40.50.2000">
    <property type="entry name" value="Glycogen Phosphorylase B"/>
    <property type="match status" value="1"/>
</dbReference>
<proteinExistence type="predicted"/>
<dbReference type="SUPFAM" id="SSF53756">
    <property type="entry name" value="UDP-Glycosyltransferase/glycogen phosphorylase"/>
    <property type="match status" value="1"/>
</dbReference>
<keyword evidence="2" id="KW-1185">Reference proteome</keyword>
<accession>A0A9D4UTP9</accession>
<reference evidence="1" key="1">
    <citation type="submission" date="2021-01" db="EMBL/GenBank/DDBJ databases">
        <title>Adiantum capillus-veneris genome.</title>
        <authorList>
            <person name="Fang Y."/>
            <person name="Liao Q."/>
        </authorList>
    </citation>
    <scope>NUCLEOTIDE SEQUENCE</scope>
    <source>
        <strain evidence="1">H3</strain>
        <tissue evidence="1">Leaf</tissue>
    </source>
</reference>
<dbReference type="EMBL" id="JABFUD020000011">
    <property type="protein sequence ID" value="KAI5073682.1"/>
    <property type="molecule type" value="Genomic_DNA"/>
</dbReference>
<evidence type="ECO:0000313" key="2">
    <source>
        <dbReference type="Proteomes" id="UP000886520"/>
    </source>
</evidence>
<gene>
    <name evidence="1" type="ORF">GOP47_0011695</name>
</gene>
<dbReference type="Proteomes" id="UP000886520">
    <property type="component" value="Chromosome 11"/>
</dbReference>
<evidence type="ECO:0000313" key="1">
    <source>
        <dbReference type="EMBL" id="KAI5073682.1"/>
    </source>
</evidence>
<dbReference type="AlphaFoldDB" id="A0A9D4UTP9"/>
<sequence>MVAQGNRPHVVIFPYDEHGHVTPSFALGRALTRVGIQVTGVLTATRYARVASIASEDRTPHFDIVAIPDSAEAGSSKQDDVCYQQSLQHLEPGLEELMLRLQPRSSCLMSDILFPCPLRKGSSSLLTRDGDRVSGFHSGPAEAVQASRCTK</sequence>
<comment type="caution">
    <text evidence="1">The sequence shown here is derived from an EMBL/GenBank/DDBJ whole genome shotgun (WGS) entry which is preliminary data.</text>
</comment>
<dbReference type="OrthoDB" id="5835829at2759"/>
<name>A0A9D4UTP9_ADICA</name>
<protein>
    <submittedName>
        <fullName evidence="1">Uncharacterized protein</fullName>
    </submittedName>
</protein>
<organism evidence="1 2">
    <name type="scientific">Adiantum capillus-veneris</name>
    <name type="common">Maidenhair fern</name>
    <dbReference type="NCBI Taxonomy" id="13818"/>
    <lineage>
        <taxon>Eukaryota</taxon>
        <taxon>Viridiplantae</taxon>
        <taxon>Streptophyta</taxon>
        <taxon>Embryophyta</taxon>
        <taxon>Tracheophyta</taxon>
        <taxon>Polypodiopsida</taxon>
        <taxon>Polypodiidae</taxon>
        <taxon>Polypodiales</taxon>
        <taxon>Pteridineae</taxon>
        <taxon>Pteridaceae</taxon>
        <taxon>Vittarioideae</taxon>
        <taxon>Adiantum</taxon>
    </lineage>
</organism>